<feature type="compositionally biased region" description="Acidic residues" evidence="1">
    <location>
        <begin position="215"/>
        <end position="231"/>
    </location>
</feature>
<dbReference type="Proteomes" id="UP000305883">
    <property type="component" value="Unassembled WGS sequence"/>
</dbReference>
<organism evidence="2 3">
    <name type="scientific">Colletotrichum higginsianum</name>
    <dbReference type="NCBI Taxonomy" id="80884"/>
    <lineage>
        <taxon>Eukaryota</taxon>
        <taxon>Fungi</taxon>
        <taxon>Dikarya</taxon>
        <taxon>Ascomycota</taxon>
        <taxon>Pezizomycotina</taxon>
        <taxon>Sordariomycetes</taxon>
        <taxon>Hypocreomycetidae</taxon>
        <taxon>Glomerellales</taxon>
        <taxon>Glomerellaceae</taxon>
        <taxon>Colletotrichum</taxon>
        <taxon>Colletotrichum destructivum species complex</taxon>
    </lineage>
</organism>
<feature type="region of interest" description="Disordered" evidence="1">
    <location>
        <begin position="172"/>
        <end position="232"/>
    </location>
</feature>
<feature type="compositionally biased region" description="Acidic residues" evidence="1">
    <location>
        <begin position="96"/>
        <end position="108"/>
    </location>
</feature>
<evidence type="ECO:0000256" key="1">
    <source>
        <dbReference type="SAM" id="MobiDB-lite"/>
    </source>
</evidence>
<feature type="region of interest" description="Disordered" evidence="1">
    <location>
        <begin position="90"/>
        <end position="112"/>
    </location>
</feature>
<protein>
    <submittedName>
        <fullName evidence="2">Uncharacterized protein</fullName>
    </submittedName>
</protein>
<dbReference type="AlphaFoldDB" id="A0A4V4ND15"/>
<comment type="caution">
    <text evidence="2">The sequence shown here is derived from an EMBL/GenBank/DDBJ whole genome shotgun (WGS) entry which is preliminary data.</text>
</comment>
<proteinExistence type="predicted"/>
<feature type="compositionally biased region" description="Acidic residues" evidence="1">
    <location>
        <begin position="173"/>
        <end position="199"/>
    </location>
</feature>
<evidence type="ECO:0000313" key="3">
    <source>
        <dbReference type="Proteomes" id="UP000305883"/>
    </source>
</evidence>
<sequence>MPINEALRMELEEIDDGSQEWKKSEAGRAWVSCRKKIIMRRWMGESIGILVPHTDEYAEADVGIAKWANWNPTKPPKRIAAGERPLYREASISSGEEPDAISESDQSSDVDSCMHEWDDGITLPSIGSNEEHDPEIIADYNDDLSGQGSYAQIYRDNLADEIPGVMGNVAIVSDDDMDDDDMDGDIDDDMNDDMDDTNSDESFVAGIDSGSEASSNDEQDEEKIANEEVEDAWQGNANFREYLARVAKRQKRNHDQREAQGQS</sequence>
<gene>
    <name evidence="2" type="ORF">CH35J_004274</name>
</gene>
<accession>A0A4V4ND15</accession>
<dbReference type="OrthoDB" id="10349848at2759"/>
<evidence type="ECO:0000313" key="2">
    <source>
        <dbReference type="EMBL" id="TID01954.1"/>
    </source>
</evidence>
<name>A0A4V4ND15_9PEZI</name>
<reference evidence="2 3" key="1">
    <citation type="journal article" date="2019" name="Genome Biol. Evol.">
        <title>Genomic Plasticity Mediated by Transposable Elements in the Plant Pathogenic Fungus Colletotrichum higginsianum.</title>
        <authorList>
            <person name="Tsushima A."/>
            <person name="Gan P."/>
            <person name="Kumakura N."/>
            <person name="Narusaka M."/>
            <person name="Takano Y."/>
            <person name="Narusaka Y."/>
            <person name="Shirasu K."/>
        </authorList>
    </citation>
    <scope>NUCLEOTIDE SEQUENCE [LARGE SCALE GENOMIC DNA]</scope>
    <source>
        <strain evidence="2 3">MAFF305635-RFP</strain>
    </source>
</reference>
<dbReference type="EMBL" id="MWPZ01000003">
    <property type="protein sequence ID" value="TID01954.1"/>
    <property type="molecule type" value="Genomic_DNA"/>
</dbReference>